<accession>A0A066YH03</accession>
<dbReference type="Proteomes" id="UP000027178">
    <property type="component" value="Unassembled WGS sequence"/>
</dbReference>
<sequence length="45" mass="4832">MSSGGPGGWRKGRGLCAGTGTIDDVNAFRPPPREYRARERTDDAP</sequence>
<organism evidence="2 3">
    <name type="scientific">Kitasatospora cheerisanensis KCTC 2395</name>
    <dbReference type="NCBI Taxonomy" id="1348663"/>
    <lineage>
        <taxon>Bacteria</taxon>
        <taxon>Bacillati</taxon>
        <taxon>Actinomycetota</taxon>
        <taxon>Actinomycetes</taxon>
        <taxon>Kitasatosporales</taxon>
        <taxon>Streptomycetaceae</taxon>
        <taxon>Kitasatospora</taxon>
    </lineage>
</organism>
<protein>
    <submittedName>
        <fullName evidence="2">Uncharacterized protein</fullName>
    </submittedName>
</protein>
<keyword evidence="3" id="KW-1185">Reference proteome</keyword>
<gene>
    <name evidence="2" type="ORF">KCH_77990</name>
</gene>
<dbReference type="EMBL" id="JNBY01000177">
    <property type="protein sequence ID" value="KDN80437.1"/>
    <property type="molecule type" value="Genomic_DNA"/>
</dbReference>
<reference evidence="2 3" key="1">
    <citation type="submission" date="2014-05" db="EMBL/GenBank/DDBJ databases">
        <title>Draft Genome Sequence of Kitasatospora cheerisanensis KCTC 2395.</title>
        <authorList>
            <person name="Nam D.H."/>
        </authorList>
    </citation>
    <scope>NUCLEOTIDE SEQUENCE [LARGE SCALE GENOMIC DNA]</scope>
    <source>
        <strain evidence="2 3">KCTC 2395</strain>
    </source>
</reference>
<comment type="caution">
    <text evidence="2">The sequence shown here is derived from an EMBL/GenBank/DDBJ whole genome shotgun (WGS) entry which is preliminary data.</text>
</comment>
<dbReference type="HOGENOM" id="CLU_3200951_0_0_11"/>
<evidence type="ECO:0000256" key="1">
    <source>
        <dbReference type="SAM" id="MobiDB-lite"/>
    </source>
</evidence>
<evidence type="ECO:0000313" key="3">
    <source>
        <dbReference type="Proteomes" id="UP000027178"/>
    </source>
</evidence>
<feature type="region of interest" description="Disordered" evidence="1">
    <location>
        <begin position="1"/>
        <end position="45"/>
    </location>
</feature>
<evidence type="ECO:0000313" key="2">
    <source>
        <dbReference type="EMBL" id="KDN80437.1"/>
    </source>
</evidence>
<feature type="compositionally biased region" description="Basic and acidic residues" evidence="1">
    <location>
        <begin position="31"/>
        <end position="45"/>
    </location>
</feature>
<name>A0A066YH03_9ACTN</name>
<dbReference type="AlphaFoldDB" id="A0A066YH03"/>
<proteinExistence type="predicted"/>